<dbReference type="SUPFAM" id="SSF57845">
    <property type="entry name" value="B-box zinc-binding domain"/>
    <property type="match status" value="1"/>
</dbReference>
<protein>
    <recommendedName>
        <fullName evidence="4">B box-type domain-containing protein</fullName>
    </recommendedName>
</protein>
<keyword evidence="6" id="KW-1185">Reference proteome</keyword>
<evidence type="ECO:0000313" key="5">
    <source>
        <dbReference type="EMBL" id="WAR20228.1"/>
    </source>
</evidence>
<reference evidence="5" key="1">
    <citation type="submission" date="2022-11" db="EMBL/GenBank/DDBJ databases">
        <title>Centuries of genome instability and evolution in soft-shell clam transmissible cancer (bioRxiv).</title>
        <authorList>
            <person name="Hart S.F.M."/>
            <person name="Yonemitsu M.A."/>
            <person name="Giersch R.M."/>
            <person name="Beal B.F."/>
            <person name="Arriagada G."/>
            <person name="Davis B.W."/>
            <person name="Ostrander E.A."/>
            <person name="Goff S.P."/>
            <person name="Metzger M.J."/>
        </authorList>
    </citation>
    <scope>NUCLEOTIDE SEQUENCE</scope>
    <source>
        <strain evidence="5">MELC-2E11</strain>
        <tissue evidence="5">Siphon/mantle</tissue>
    </source>
</reference>
<name>A0ABY7FHP6_MYAAR</name>
<dbReference type="Proteomes" id="UP001164746">
    <property type="component" value="Chromosome 11"/>
</dbReference>
<dbReference type="InterPro" id="IPR001258">
    <property type="entry name" value="NHL_repeat"/>
</dbReference>
<gene>
    <name evidence="5" type="ORF">MAR_002066</name>
</gene>
<evidence type="ECO:0000256" key="3">
    <source>
        <dbReference type="PROSITE-ProRule" id="PRU00504"/>
    </source>
</evidence>
<evidence type="ECO:0000256" key="2">
    <source>
        <dbReference type="PROSITE-ProRule" id="PRU00024"/>
    </source>
</evidence>
<dbReference type="PROSITE" id="PS50119">
    <property type="entry name" value="ZF_BBOX"/>
    <property type="match status" value="2"/>
</dbReference>
<evidence type="ECO:0000313" key="6">
    <source>
        <dbReference type="Proteomes" id="UP001164746"/>
    </source>
</evidence>
<dbReference type="CDD" id="cd19756">
    <property type="entry name" value="Bbox2"/>
    <property type="match status" value="1"/>
</dbReference>
<feature type="repeat" description="NHL" evidence="3">
    <location>
        <begin position="190"/>
        <end position="215"/>
    </location>
</feature>
<accession>A0ABY7FHP6</accession>
<feature type="domain" description="B box-type" evidence="4">
    <location>
        <begin position="24"/>
        <end position="64"/>
    </location>
</feature>
<dbReference type="SUPFAM" id="SSF101898">
    <property type="entry name" value="NHL repeat"/>
    <property type="match status" value="1"/>
</dbReference>
<sequence length="460" mass="51692">MATGFSGSELHAGDFEYDFPCTECQKHGLNSEAVYFCQQCTRQFCGPCLKQHDQFYRGHPILGPRKRDLWGNVTSMCKLHPGEEMKVFCRDHRQTCCVLCLEELHRQCKQVKLLQHIAPKPTNQPESENNEKTTHNDELPLKLKERVATTKHDTSPVVTAIHNNRPYPVKEGNCFNVKLEHDRYPCRIYGITVLPSGEIVITDHYNCNVKLLSPNYAVMDHFSTVIQKPWDICAVSDNQVAACTEGREILFFNVKNSKLELDRKMPLDVCCYCIYSVSYMAGHLYLSSGHTLYQYTLAGQKVREINLSNGHACFSAGNYLEIDETFRIIAVTKNRQEPTTTEKNPQPEGLGREVEGWDMKVDGVGKRCGREVDGVVKCKGGAEGVGKGKAGIYKWMVWEKQMEGVGKGCRREVDGVVKCKVGKLKGLGREVEGWDMKVDGVGRQVEVVGKGCKSEVDGVV</sequence>
<dbReference type="EMBL" id="CP111022">
    <property type="protein sequence ID" value="WAR20228.1"/>
    <property type="molecule type" value="Genomic_DNA"/>
</dbReference>
<dbReference type="PROSITE" id="PS51125">
    <property type="entry name" value="NHL"/>
    <property type="match status" value="1"/>
</dbReference>
<keyword evidence="2" id="KW-0863">Zinc-finger</keyword>
<proteinExistence type="predicted"/>
<keyword evidence="2" id="KW-0862">Zinc</keyword>
<dbReference type="Gene3D" id="3.30.160.60">
    <property type="entry name" value="Classic Zinc Finger"/>
    <property type="match status" value="1"/>
</dbReference>
<keyword evidence="2" id="KW-0479">Metal-binding</keyword>
<organism evidence="5 6">
    <name type="scientific">Mya arenaria</name>
    <name type="common">Soft-shell clam</name>
    <dbReference type="NCBI Taxonomy" id="6604"/>
    <lineage>
        <taxon>Eukaryota</taxon>
        <taxon>Metazoa</taxon>
        <taxon>Spiralia</taxon>
        <taxon>Lophotrochozoa</taxon>
        <taxon>Mollusca</taxon>
        <taxon>Bivalvia</taxon>
        <taxon>Autobranchia</taxon>
        <taxon>Heteroconchia</taxon>
        <taxon>Euheterodonta</taxon>
        <taxon>Imparidentia</taxon>
        <taxon>Neoheterodontei</taxon>
        <taxon>Myida</taxon>
        <taxon>Myoidea</taxon>
        <taxon>Myidae</taxon>
        <taxon>Mya</taxon>
    </lineage>
</organism>
<evidence type="ECO:0000256" key="1">
    <source>
        <dbReference type="ARBA" id="ARBA00022737"/>
    </source>
</evidence>
<evidence type="ECO:0000259" key="4">
    <source>
        <dbReference type="PROSITE" id="PS50119"/>
    </source>
</evidence>
<feature type="domain" description="B box-type" evidence="4">
    <location>
        <begin position="72"/>
        <end position="113"/>
    </location>
</feature>
<dbReference type="InterPro" id="IPR000315">
    <property type="entry name" value="Znf_B-box"/>
</dbReference>
<keyword evidence="1" id="KW-0677">Repeat</keyword>